<evidence type="ECO:0000256" key="3">
    <source>
        <dbReference type="ARBA" id="ARBA00009381"/>
    </source>
</evidence>
<feature type="chain" id="PRO_5039509912" description="Glutathione hydrolase proenzyme" evidence="13">
    <location>
        <begin position="34"/>
        <end position="614"/>
    </location>
</feature>
<dbReference type="NCBIfam" id="TIGR00066">
    <property type="entry name" value="g_glut_trans"/>
    <property type="match status" value="1"/>
</dbReference>
<feature type="binding site" evidence="10">
    <location>
        <position position="513"/>
    </location>
    <ligand>
        <name>L-glutamate</name>
        <dbReference type="ChEBI" id="CHEBI:29985"/>
    </ligand>
</feature>
<dbReference type="InterPro" id="IPR051792">
    <property type="entry name" value="GGT_bact"/>
</dbReference>
<dbReference type="Gene3D" id="1.10.246.130">
    <property type="match status" value="1"/>
</dbReference>
<dbReference type="Gene3D" id="3.60.20.40">
    <property type="match status" value="1"/>
</dbReference>
<dbReference type="SUPFAM" id="SSF56235">
    <property type="entry name" value="N-terminal nucleophile aminohydrolases (Ntn hydrolases)"/>
    <property type="match status" value="1"/>
</dbReference>
<evidence type="ECO:0000313" key="14">
    <source>
        <dbReference type="EMBL" id="OYN89515.1"/>
    </source>
</evidence>
<dbReference type="Pfam" id="PF01019">
    <property type="entry name" value="G_glu_transpept"/>
    <property type="match status" value="1"/>
</dbReference>
<feature type="region of interest" description="Disordered" evidence="12">
    <location>
        <begin position="389"/>
        <end position="420"/>
    </location>
</feature>
<evidence type="ECO:0000256" key="12">
    <source>
        <dbReference type="SAM" id="MobiDB-lite"/>
    </source>
</evidence>
<evidence type="ECO:0000313" key="15">
    <source>
        <dbReference type="Proteomes" id="UP000216300"/>
    </source>
</evidence>
<proteinExistence type="inferred from homology"/>
<sequence>MSQHNPLPRVRTSRRTVLAAAAGLGLAAGIPLAGRAYSQDGPVPEPLKVPEAVGAGGSISSVDPYASDIGLQVLKSGGNAVDAVLAAAAALGVTEPFSSGIGGGGFFVFHHARSGHTWTINGREKAPRSFTETSLTDESGAALDFDTVVTSGLSVGVPGTLSTWALAAKRFGSRKLAELLEPAIDLARRGFVVDQNYHDHIASNADRFAKFQASADLFLPGGEVPEVGSTFRNPDLAQTYQRLQRRGEQEFHFGSIANAIIAEAQRPTTVEGVSVLPGQMTATDLRRYRAVVQDATHSRYEGHDVYGMDVPSSGGIAVGQILNLIEAYAERTGQALAELDEVDYLHRFSEASATAFADRNRWVGDVDGVPVEELLSEGFARERAGLFDPDRAQPRPIPFGFPDGDYEDEPGEGGRQDEPYEGPHTTHLNAADRWGNVVSYTLTIEQTGGSAITVPGHGFLLNNELTDFNFVPLTEGVPDPNLPGPGKQPRSSMSPTIIIKDGEPVLSCGTPGGATIITSVAQIILGHLSRGLPLVEAIAAPRLSSRNAGAEGADLGLASSEVGAGLTALGHQLSSSDWIGNASGLDLDRRRTHAAAETVRGGGGAARVERPIGR</sequence>
<dbReference type="InterPro" id="IPR043138">
    <property type="entry name" value="GGT_lsub"/>
</dbReference>
<keyword evidence="4 11" id="KW-0808">Transferase</keyword>
<evidence type="ECO:0000256" key="5">
    <source>
        <dbReference type="ARBA" id="ARBA00022801"/>
    </source>
</evidence>
<comment type="catalytic activity">
    <reaction evidence="1 11">
        <text>an S-substituted glutathione + H2O = an S-substituted L-cysteinylglycine + L-glutamate</text>
        <dbReference type="Rhea" id="RHEA:59468"/>
        <dbReference type="ChEBI" id="CHEBI:15377"/>
        <dbReference type="ChEBI" id="CHEBI:29985"/>
        <dbReference type="ChEBI" id="CHEBI:90779"/>
        <dbReference type="ChEBI" id="CHEBI:143103"/>
        <dbReference type="EC" id="3.4.19.13"/>
    </reaction>
</comment>
<feature type="signal peptide" evidence="13">
    <location>
        <begin position="1"/>
        <end position="33"/>
    </location>
</feature>
<evidence type="ECO:0000256" key="8">
    <source>
        <dbReference type="ARBA" id="ARBA00047417"/>
    </source>
</evidence>
<keyword evidence="7 11" id="KW-0012">Acyltransferase</keyword>
<feature type="active site" description="Nucleophile" evidence="9">
    <location>
        <position position="425"/>
    </location>
</feature>
<dbReference type="UniPathway" id="UPA00204"/>
<comment type="catalytic activity">
    <reaction evidence="8 11">
        <text>an N-terminal (5-L-glutamyl)-[peptide] + an alpha-amino acid = 5-L-glutamyl amino acid + an N-terminal L-alpha-aminoacyl-[peptide]</text>
        <dbReference type="Rhea" id="RHEA:23904"/>
        <dbReference type="Rhea" id="RHEA-COMP:9780"/>
        <dbReference type="Rhea" id="RHEA-COMP:9795"/>
        <dbReference type="ChEBI" id="CHEBI:77644"/>
        <dbReference type="ChEBI" id="CHEBI:78597"/>
        <dbReference type="ChEBI" id="CHEBI:78599"/>
        <dbReference type="ChEBI" id="CHEBI:78608"/>
        <dbReference type="EC" id="2.3.2.2"/>
    </reaction>
</comment>
<evidence type="ECO:0000256" key="13">
    <source>
        <dbReference type="SAM" id="SignalP"/>
    </source>
</evidence>
<feature type="binding site" evidence="10">
    <location>
        <position position="467"/>
    </location>
    <ligand>
        <name>L-glutamate</name>
        <dbReference type="ChEBI" id="CHEBI:29985"/>
    </ligand>
</feature>
<evidence type="ECO:0000256" key="4">
    <source>
        <dbReference type="ARBA" id="ARBA00022679"/>
    </source>
</evidence>
<dbReference type="EC" id="2.3.2.2" evidence="11"/>
<dbReference type="InterPro" id="IPR000101">
    <property type="entry name" value="GGT_peptidase"/>
</dbReference>
<evidence type="ECO:0000256" key="11">
    <source>
        <dbReference type="RuleBase" id="RU368036"/>
    </source>
</evidence>
<keyword evidence="13" id="KW-0732">Signal</keyword>
<dbReference type="PANTHER" id="PTHR43199">
    <property type="entry name" value="GLUTATHIONE HYDROLASE"/>
    <property type="match status" value="1"/>
</dbReference>
<comment type="caution">
    <text evidence="14">The sequence shown here is derived from an EMBL/GenBank/DDBJ whole genome shotgun (WGS) entry which is preliminary data.</text>
</comment>
<evidence type="ECO:0000256" key="7">
    <source>
        <dbReference type="ARBA" id="ARBA00023315"/>
    </source>
</evidence>
<organism evidence="14 15">
    <name type="scientific">Parenemella sanctibonifatiensis</name>
    <dbReference type="NCBI Taxonomy" id="2016505"/>
    <lineage>
        <taxon>Bacteria</taxon>
        <taxon>Bacillati</taxon>
        <taxon>Actinomycetota</taxon>
        <taxon>Actinomycetes</taxon>
        <taxon>Propionibacteriales</taxon>
        <taxon>Propionibacteriaceae</taxon>
        <taxon>Parenemella</taxon>
    </lineage>
</organism>
<comment type="PTM">
    <text evidence="11">Cleaved by autocatalysis into a large and a small subunit.</text>
</comment>
<feature type="binding site" evidence="10">
    <location>
        <begin position="491"/>
        <end position="492"/>
    </location>
    <ligand>
        <name>L-glutamate</name>
        <dbReference type="ChEBI" id="CHEBI:29985"/>
    </ligand>
</feature>
<dbReference type="PROSITE" id="PS51318">
    <property type="entry name" value="TAT"/>
    <property type="match status" value="1"/>
</dbReference>
<comment type="catalytic activity">
    <reaction evidence="2 11">
        <text>glutathione + H2O = L-cysteinylglycine + L-glutamate</text>
        <dbReference type="Rhea" id="RHEA:28807"/>
        <dbReference type="ChEBI" id="CHEBI:15377"/>
        <dbReference type="ChEBI" id="CHEBI:29985"/>
        <dbReference type="ChEBI" id="CHEBI:57925"/>
        <dbReference type="ChEBI" id="CHEBI:61694"/>
        <dbReference type="EC" id="3.4.19.13"/>
    </reaction>
</comment>
<keyword evidence="15" id="KW-1185">Reference proteome</keyword>
<dbReference type="EMBL" id="NMVJ01000009">
    <property type="protein sequence ID" value="OYN89515.1"/>
    <property type="molecule type" value="Genomic_DNA"/>
</dbReference>
<name>A0A255EIR6_9ACTN</name>
<evidence type="ECO:0000256" key="9">
    <source>
        <dbReference type="PIRSR" id="PIRSR600101-1"/>
    </source>
</evidence>
<dbReference type="RefSeq" id="WP_094455322.1">
    <property type="nucleotide sequence ID" value="NZ_NMVJ01000009.1"/>
</dbReference>
<dbReference type="PRINTS" id="PR01210">
    <property type="entry name" value="GGTRANSPTASE"/>
</dbReference>
<dbReference type="PANTHER" id="PTHR43199:SF1">
    <property type="entry name" value="GLUTATHIONE HYDROLASE PROENZYME"/>
    <property type="match status" value="1"/>
</dbReference>
<evidence type="ECO:0000256" key="1">
    <source>
        <dbReference type="ARBA" id="ARBA00001049"/>
    </source>
</evidence>
<keyword evidence="11" id="KW-0317">Glutathione biosynthesis</keyword>
<evidence type="ECO:0000256" key="6">
    <source>
        <dbReference type="ARBA" id="ARBA00023145"/>
    </source>
</evidence>
<dbReference type="InterPro" id="IPR029055">
    <property type="entry name" value="Ntn_hydrolases_N"/>
</dbReference>
<gene>
    <name evidence="14" type="primary">ggt</name>
    <name evidence="14" type="ORF">CGZ91_11560</name>
</gene>
<keyword evidence="6 11" id="KW-0865">Zymogen</keyword>
<keyword evidence="5 11" id="KW-0378">Hydrolase</keyword>
<comment type="subunit">
    <text evidence="11">This enzyme consists of two polypeptide chains, which are synthesized in precursor form from a single polypeptide.</text>
</comment>
<reference evidence="14 15" key="1">
    <citation type="submission" date="2017-07" db="EMBL/GenBank/DDBJ databases">
        <title>Draft whole genome sequences of clinical Proprionibacteriaceae strains.</title>
        <authorList>
            <person name="Bernier A.-M."/>
            <person name="Bernard K."/>
            <person name="Domingo M.-C."/>
        </authorList>
    </citation>
    <scope>NUCLEOTIDE SEQUENCE [LARGE SCALE GENOMIC DNA]</scope>
    <source>
        <strain evidence="14 15">NML 150081</strain>
    </source>
</reference>
<dbReference type="GO" id="GO:0006750">
    <property type="term" value="P:glutathione biosynthetic process"/>
    <property type="evidence" value="ECO:0007669"/>
    <property type="project" value="UniProtKB-KW"/>
</dbReference>
<dbReference type="GO" id="GO:0103068">
    <property type="term" value="F:leukotriene C4 gamma-glutamyl transferase activity"/>
    <property type="evidence" value="ECO:0007669"/>
    <property type="project" value="UniProtKB-EC"/>
</dbReference>
<evidence type="ECO:0000256" key="2">
    <source>
        <dbReference type="ARBA" id="ARBA00001089"/>
    </source>
</evidence>
<dbReference type="EC" id="3.4.19.13" evidence="11"/>
<dbReference type="AlphaFoldDB" id="A0A255EIR6"/>
<feature type="binding site" evidence="10">
    <location>
        <position position="123"/>
    </location>
    <ligand>
        <name>L-glutamate</name>
        <dbReference type="ChEBI" id="CHEBI:29985"/>
    </ligand>
</feature>
<dbReference type="InterPro" id="IPR006311">
    <property type="entry name" value="TAT_signal"/>
</dbReference>
<dbReference type="GO" id="GO:0036374">
    <property type="term" value="F:glutathione hydrolase activity"/>
    <property type="evidence" value="ECO:0007669"/>
    <property type="project" value="UniProtKB-UniRule"/>
</dbReference>
<dbReference type="Proteomes" id="UP000216300">
    <property type="component" value="Unassembled WGS sequence"/>
</dbReference>
<dbReference type="OrthoDB" id="9781342at2"/>
<evidence type="ECO:0000256" key="10">
    <source>
        <dbReference type="PIRSR" id="PIRSR600101-2"/>
    </source>
</evidence>
<comment type="similarity">
    <text evidence="3 11">Belongs to the gamma-glutamyltransferase family.</text>
</comment>
<dbReference type="GO" id="GO:0006751">
    <property type="term" value="P:glutathione catabolic process"/>
    <property type="evidence" value="ECO:0007669"/>
    <property type="project" value="UniProtKB-UniRule"/>
</dbReference>
<accession>A0A255EIR6</accession>
<protein>
    <recommendedName>
        <fullName evidence="11">Glutathione hydrolase proenzyme</fullName>
        <ecNumber evidence="11">2.3.2.2</ecNumber>
        <ecNumber evidence="11">3.4.19.13</ecNumber>
    </recommendedName>
    <component>
        <recommendedName>
            <fullName evidence="11">Glutathione hydrolase large chain</fullName>
        </recommendedName>
    </component>
    <component>
        <recommendedName>
            <fullName evidence="11">Glutathione hydrolase small chain</fullName>
        </recommendedName>
    </component>
</protein>
<dbReference type="InterPro" id="IPR043137">
    <property type="entry name" value="GGT_ssub_C"/>
</dbReference>
<comment type="pathway">
    <text evidence="11">Sulfur metabolism; glutathione metabolism.</text>
</comment>